<proteinExistence type="predicted"/>
<comment type="caution">
    <text evidence="1">The sequence shown here is derived from an EMBL/GenBank/DDBJ whole genome shotgun (WGS) entry which is preliminary data.</text>
</comment>
<protein>
    <submittedName>
        <fullName evidence="1">Uncharacterized protein</fullName>
    </submittedName>
</protein>
<evidence type="ECO:0000313" key="1">
    <source>
        <dbReference type="EMBL" id="TBT96176.1"/>
    </source>
</evidence>
<dbReference type="EMBL" id="SDMR01000001">
    <property type="protein sequence ID" value="TBT96176.1"/>
    <property type="molecule type" value="Genomic_DNA"/>
</dbReference>
<dbReference type="OrthoDB" id="3829649at2"/>
<evidence type="ECO:0000313" key="2">
    <source>
        <dbReference type="Proteomes" id="UP000291933"/>
    </source>
</evidence>
<dbReference type="Proteomes" id="UP000291933">
    <property type="component" value="Unassembled WGS sequence"/>
</dbReference>
<organism evidence="1 2">
    <name type="scientific">Propioniciclava tarda</name>
    <dbReference type="NCBI Taxonomy" id="433330"/>
    <lineage>
        <taxon>Bacteria</taxon>
        <taxon>Bacillati</taxon>
        <taxon>Actinomycetota</taxon>
        <taxon>Actinomycetes</taxon>
        <taxon>Propionibacteriales</taxon>
        <taxon>Propionibacteriaceae</taxon>
        <taxon>Propioniciclava</taxon>
    </lineage>
</organism>
<dbReference type="AlphaFoldDB" id="A0A4Q9KNJ8"/>
<keyword evidence="2" id="KW-1185">Reference proteome</keyword>
<sequence>MGRPGVTRVEFVASLPRPDVWVWLGTTTDAERDRPQARVAHDDGVGVRLQALLGDALTVAG</sequence>
<dbReference type="RefSeq" id="WP_131170589.1">
    <property type="nucleotide sequence ID" value="NZ_FXTL01000001.1"/>
</dbReference>
<name>A0A4Q9KNJ8_PROTD</name>
<accession>A0A4Q9KNJ8</accession>
<reference evidence="1 2" key="1">
    <citation type="submission" date="2019-01" db="EMBL/GenBank/DDBJ databases">
        <title>Lactibacter flavus gen. nov., sp. nov., a novel bacterium of the family Propionibacteriaceae isolated from raw milk and dairy products.</title>
        <authorList>
            <person name="Huptas C."/>
            <person name="Wenning M."/>
            <person name="Breitenwieser F."/>
            <person name="Doll E."/>
            <person name="Von Neubeck M."/>
            <person name="Busse H.-J."/>
            <person name="Scherer S."/>
        </authorList>
    </citation>
    <scope>NUCLEOTIDE SEQUENCE [LARGE SCALE GENOMIC DNA]</scope>
    <source>
        <strain evidence="2">DSM 22130 / JCM 15804 / WR061</strain>
    </source>
</reference>
<gene>
    <name evidence="1" type="ORF">ET996_00430</name>
</gene>